<comment type="similarity">
    <text evidence="8">Belongs to the AB hydrolase superfamily. Lipase family.</text>
</comment>
<evidence type="ECO:0000256" key="3">
    <source>
        <dbReference type="ARBA" id="ARBA00013279"/>
    </source>
</evidence>
<dbReference type="PANTHER" id="PTHR34853:SF1">
    <property type="entry name" value="LIPASE 5"/>
    <property type="match status" value="1"/>
</dbReference>
<dbReference type="InterPro" id="IPR029058">
    <property type="entry name" value="AB_hydrolase_fold"/>
</dbReference>
<evidence type="ECO:0000256" key="8">
    <source>
        <dbReference type="PIRNR" id="PIRNR029171"/>
    </source>
</evidence>
<reference evidence="9" key="2">
    <citation type="journal article" date="2019" name="IMA Fungus">
        <title>Genome sequencing and comparison of five Tilletia species to identify candidate genes for the detection of regulated species infecting wheat.</title>
        <authorList>
            <person name="Nguyen H.D.T."/>
            <person name="Sultana T."/>
            <person name="Kesanakurti P."/>
            <person name="Hambleton S."/>
        </authorList>
    </citation>
    <scope>NUCLEOTIDE SEQUENCE</scope>
    <source>
        <strain evidence="9">DAOMC 236416</strain>
    </source>
</reference>
<name>A0A177TEZ1_9BASI</name>
<keyword evidence="8" id="KW-0732">Signal</keyword>
<evidence type="ECO:0000313" key="10">
    <source>
        <dbReference type="Proteomes" id="UP000077521"/>
    </source>
</evidence>
<evidence type="ECO:0000313" key="9">
    <source>
        <dbReference type="EMBL" id="KAE8249934.1"/>
    </source>
</evidence>
<evidence type="ECO:0000256" key="4">
    <source>
        <dbReference type="ARBA" id="ARBA00022525"/>
    </source>
</evidence>
<evidence type="ECO:0000256" key="6">
    <source>
        <dbReference type="ARBA" id="ARBA00022963"/>
    </source>
</evidence>
<protein>
    <recommendedName>
        <fullName evidence="3">triacylglycerol lipase</fullName>
        <ecNumber evidence="3">3.1.1.3</ecNumber>
    </recommendedName>
</protein>
<evidence type="ECO:0000256" key="2">
    <source>
        <dbReference type="ARBA" id="ARBA00004613"/>
    </source>
</evidence>
<feature type="signal peptide" evidence="8">
    <location>
        <begin position="1"/>
        <end position="20"/>
    </location>
</feature>
<dbReference type="GO" id="GO:0005576">
    <property type="term" value="C:extracellular region"/>
    <property type="evidence" value="ECO:0007669"/>
    <property type="project" value="UniProtKB-SubCell"/>
</dbReference>
<dbReference type="Gene3D" id="3.40.50.1820">
    <property type="entry name" value="alpha/beta hydrolase"/>
    <property type="match status" value="1"/>
</dbReference>
<gene>
    <name evidence="9" type="ORF">A4X13_0g5012</name>
</gene>
<dbReference type="PANTHER" id="PTHR34853">
    <property type="match status" value="1"/>
</dbReference>
<dbReference type="Proteomes" id="UP000077521">
    <property type="component" value="Unassembled WGS sequence"/>
</dbReference>
<keyword evidence="10" id="KW-1185">Reference proteome</keyword>
<comment type="caution">
    <text evidence="9">The sequence shown here is derived from an EMBL/GenBank/DDBJ whole genome shotgun (WGS) entry which is preliminary data.</text>
</comment>
<dbReference type="EC" id="3.1.1.3" evidence="3"/>
<proteinExistence type="inferred from homology"/>
<feature type="chain" id="PRO_5035981925" description="triacylglycerol lipase" evidence="8">
    <location>
        <begin position="21"/>
        <end position="413"/>
    </location>
</feature>
<dbReference type="PIRSF" id="PIRSF029171">
    <property type="entry name" value="Esterase_LipA"/>
    <property type="match status" value="1"/>
</dbReference>
<dbReference type="GO" id="GO:0016042">
    <property type="term" value="P:lipid catabolic process"/>
    <property type="evidence" value="ECO:0007669"/>
    <property type="project" value="UniProtKB-UniRule"/>
</dbReference>
<reference evidence="9" key="1">
    <citation type="submission" date="2016-04" db="EMBL/GenBank/DDBJ databases">
        <authorList>
            <person name="Nguyen H.D."/>
            <person name="Samba Siva P."/>
            <person name="Cullis J."/>
            <person name="Levesque C.A."/>
            <person name="Hambleton S."/>
        </authorList>
    </citation>
    <scope>NUCLEOTIDE SEQUENCE</scope>
    <source>
        <strain evidence="9">DAOMC 236416</strain>
    </source>
</reference>
<evidence type="ECO:0000256" key="1">
    <source>
        <dbReference type="ARBA" id="ARBA00001024"/>
    </source>
</evidence>
<dbReference type="Gene3D" id="1.10.260.130">
    <property type="match status" value="1"/>
</dbReference>
<dbReference type="GO" id="GO:0004806">
    <property type="term" value="F:triacylglycerol lipase activity"/>
    <property type="evidence" value="ECO:0007669"/>
    <property type="project" value="UniProtKB-UniRule"/>
</dbReference>
<dbReference type="SUPFAM" id="SSF53474">
    <property type="entry name" value="alpha/beta-Hydrolases"/>
    <property type="match status" value="1"/>
</dbReference>
<keyword evidence="4" id="KW-0964">Secreted</keyword>
<organism evidence="9 10">
    <name type="scientific">Tilletia indica</name>
    <dbReference type="NCBI Taxonomy" id="43049"/>
    <lineage>
        <taxon>Eukaryota</taxon>
        <taxon>Fungi</taxon>
        <taxon>Dikarya</taxon>
        <taxon>Basidiomycota</taxon>
        <taxon>Ustilaginomycotina</taxon>
        <taxon>Exobasidiomycetes</taxon>
        <taxon>Tilletiales</taxon>
        <taxon>Tilletiaceae</taxon>
        <taxon>Tilletia</taxon>
    </lineage>
</organism>
<keyword evidence="6" id="KW-0442">Lipid degradation</keyword>
<evidence type="ECO:0000256" key="7">
    <source>
        <dbReference type="ARBA" id="ARBA00023098"/>
    </source>
</evidence>
<sequence length="413" mass="43130">MKFSATFTTLLAVLVASAAAAPHPDLLVATLQPRLLFPSSGGSASDVPDPTVDAFYQPPAGFGSKANGAVLRTRNMTTYKIKNSAGAFQVLFKTIDAEGNPDATVVTVVIPSAPVSPARLVSLTQPEDAAAPICAPSYQIRRSGGDGSGLEAYLAKGFYGIVPDHEGSKSAAFVGPTEGPATLDAIRAAIKFQKLDVKTTEIGVTGYSGGAHAAAWAAQLSKKHAPELKIVAAAVGGVPVNPKNLLLNLTKGLFSGLAAVGVVGEYNAYADLRAYLDKYLTPKGRDLVKKGRTTVCLAQAVTQYAFLDILPLINRTDPLNEMPVSARLAQNVLGGDGSISPVPTYIYHGRDDNIVSRPDADAYVKQQCAGGARFTYVVDAGKNHITEAGERADDAQNWIIGRLNGTIPVPAAC</sequence>
<dbReference type="InterPro" id="IPR005152">
    <property type="entry name" value="Lipase_secreted"/>
</dbReference>
<dbReference type="AlphaFoldDB" id="A0A177TEZ1"/>
<keyword evidence="7" id="KW-0443">Lipid metabolism</keyword>
<comment type="subcellular location">
    <subcellularLocation>
        <location evidence="2">Secreted</location>
    </subcellularLocation>
</comment>
<accession>A0A177TEZ1</accession>
<dbReference type="Pfam" id="PF03583">
    <property type="entry name" value="LIP"/>
    <property type="match status" value="1"/>
</dbReference>
<comment type="catalytic activity">
    <reaction evidence="1">
        <text>a triacylglycerol + H2O = a diacylglycerol + a fatty acid + H(+)</text>
        <dbReference type="Rhea" id="RHEA:12044"/>
        <dbReference type="ChEBI" id="CHEBI:15377"/>
        <dbReference type="ChEBI" id="CHEBI:15378"/>
        <dbReference type="ChEBI" id="CHEBI:17855"/>
        <dbReference type="ChEBI" id="CHEBI:18035"/>
        <dbReference type="ChEBI" id="CHEBI:28868"/>
        <dbReference type="EC" id="3.1.1.3"/>
    </reaction>
</comment>
<dbReference type="EMBL" id="LWDF02000360">
    <property type="protein sequence ID" value="KAE8249934.1"/>
    <property type="molecule type" value="Genomic_DNA"/>
</dbReference>
<keyword evidence="5" id="KW-0378">Hydrolase</keyword>
<evidence type="ECO:0000256" key="5">
    <source>
        <dbReference type="ARBA" id="ARBA00022801"/>
    </source>
</evidence>